<dbReference type="Proteomes" id="UP000075455">
    <property type="component" value="Unassembled WGS sequence"/>
</dbReference>
<dbReference type="AlphaFoldDB" id="A0A150KU53"/>
<evidence type="ECO:0000313" key="2">
    <source>
        <dbReference type="Proteomes" id="UP000075455"/>
    </source>
</evidence>
<organism evidence="1 2">
    <name type="scientific">Saccharococcus caldoxylosilyticus</name>
    <dbReference type="NCBI Taxonomy" id="81408"/>
    <lineage>
        <taxon>Bacteria</taxon>
        <taxon>Bacillati</taxon>
        <taxon>Bacillota</taxon>
        <taxon>Bacilli</taxon>
        <taxon>Bacillales</taxon>
        <taxon>Anoxybacillaceae</taxon>
        <taxon>Saccharococcus</taxon>
    </lineage>
</organism>
<dbReference type="EMBL" id="LQYS01000142">
    <property type="protein sequence ID" value="KYD03580.1"/>
    <property type="molecule type" value="Genomic_DNA"/>
</dbReference>
<evidence type="ECO:0000313" key="1">
    <source>
        <dbReference type="EMBL" id="KYD03580.1"/>
    </source>
</evidence>
<proteinExistence type="predicted"/>
<comment type="caution">
    <text evidence="1">The sequence shown here is derived from an EMBL/GenBank/DDBJ whole genome shotgun (WGS) entry which is preliminary data.</text>
</comment>
<accession>A0A150KU53</accession>
<gene>
    <name evidence="1" type="ORF">B4119_0431</name>
</gene>
<reference evidence="1 2" key="1">
    <citation type="submission" date="2016-01" db="EMBL/GenBank/DDBJ databases">
        <title>Draft Genome Sequences of Seven Thermophilic Sporeformers Isolated from Foods.</title>
        <authorList>
            <person name="Berendsen E.M."/>
            <person name="Wells-Bennik M.H."/>
            <person name="Krawcyk A.O."/>
            <person name="De Jong A."/>
            <person name="Holsappel S."/>
            <person name="Eijlander R.T."/>
            <person name="Kuipers O.P."/>
        </authorList>
    </citation>
    <scope>NUCLEOTIDE SEQUENCE [LARGE SCALE GENOMIC DNA]</scope>
    <source>
        <strain evidence="1 2">B4119</strain>
    </source>
</reference>
<name>A0A150KU53_9BACL</name>
<sequence>MAFLLLWEQKKRCVSDEQKFVVVLADGTFQRLMPKWCEQ</sequence>
<protein>
    <submittedName>
        <fullName evidence="1">Uncharacterized protein</fullName>
    </submittedName>
</protein>
<dbReference type="STRING" id="81408.B4119_0431"/>